<dbReference type="SUPFAM" id="SSF57850">
    <property type="entry name" value="RING/U-box"/>
    <property type="match status" value="1"/>
</dbReference>
<dbReference type="EMBL" id="JAEHOE010000190">
    <property type="protein sequence ID" value="KAG2483097.1"/>
    <property type="molecule type" value="Genomic_DNA"/>
</dbReference>
<comment type="caution">
    <text evidence="4">The sequence shown here is derived from an EMBL/GenBank/DDBJ whole genome shotgun (WGS) entry which is preliminary data.</text>
</comment>
<dbReference type="InterPro" id="IPR013083">
    <property type="entry name" value="Znf_RING/FYVE/PHD"/>
</dbReference>
<evidence type="ECO:0000313" key="5">
    <source>
        <dbReference type="Proteomes" id="UP000612055"/>
    </source>
</evidence>
<protein>
    <recommendedName>
        <fullName evidence="3">RING-type domain-containing protein</fullName>
    </recommendedName>
</protein>
<keyword evidence="1" id="KW-0862">Zinc</keyword>
<organism evidence="4 5">
    <name type="scientific">Edaphochlamys debaryana</name>
    <dbReference type="NCBI Taxonomy" id="47281"/>
    <lineage>
        <taxon>Eukaryota</taxon>
        <taxon>Viridiplantae</taxon>
        <taxon>Chlorophyta</taxon>
        <taxon>core chlorophytes</taxon>
        <taxon>Chlorophyceae</taxon>
        <taxon>CS clade</taxon>
        <taxon>Chlamydomonadales</taxon>
        <taxon>Chlamydomonadales incertae sedis</taxon>
        <taxon>Edaphochlamys</taxon>
    </lineage>
</organism>
<sequence>MGPKKGTKASLSELLAQHPAPPRNDWNTGPPGAPRIGPDGFPMYNPNDFASDEDDGPGPSGAFAALAGLGGGNDDDDNWEEVVARKPKKALGAQEPGPKQQQQQAQRSKPAAPAAGSRAPSRPAPAGGVQGTRPYGSGPGASGGHGSDGRAGPGPERVAPVAPKHQTHGPDGKPLSDDYYRAFIKVYKNAHGAVCLRFHKTDVVVAQPTGEVVVTSGGYRTRTTYLAVAEGLRPMGLALRSSRGEGYGEWSVELADGSALPWQDEMVVPASRPEDRSRAQLLFATYYPSASSSSAPSSAGPRAGAAGHARAAAPPGARPGATGAAPGAGAAPASWSYRAASSAAAARPPPGFAAAQQAQHGAQYAAQHVAPGRAASGAELAALLEDALALRSAEDGHAEELLDDESACVACMARLRNTILIPCGHLVLCAGCAVDVLGRSRCCPICRADVENTVTIED</sequence>
<evidence type="ECO:0000256" key="2">
    <source>
        <dbReference type="SAM" id="MobiDB-lite"/>
    </source>
</evidence>
<dbReference type="GO" id="GO:0061630">
    <property type="term" value="F:ubiquitin protein ligase activity"/>
    <property type="evidence" value="ECO:0007669"/>
    <property type="project" value="TreeGrafter"/>
</dbReference>
<dbReference type="GO" id="GO:0008270">
    <property type="term" value="F:zinc ion binding"/>
    <property type="evidence" value="ECO:0007669"/>
    <property type="project" value="UniProtKB-KW"/>
</dbReference>
<accession>A0A835XHB5</accession>
<feature type="region of interest" description="Disordered" evidence="2">
    <location>
        <begin position="1"/>
        <end position="174"/>
    </location>
</feature>
<proteinExistence type="predicted"/>
<evidence type="ECO:0000313" key="4">
    <source>
        <dbReference type="EMBL" id="KAG2483097.1"/>
    </source>
</evidence>
<dbReference type="Pfam" id="PF13920">
    <property type="entry name" value="zf-C3HC4_3"/>
    <property type="match status" value="1"/>
</dbReference>
<evidence type="ECO:0000256" key="1">
    <source>
        <dbReference type="PROSITE-ProRule" id="PRU00175"/>
    </source>
</evidence>
<gene>
    <name evidence="4" type="ORF">HYH03_018035</name>
</gene>
<keyword evidence="1" id="KW-0863">Zinc-finger</keyword>
<dbReference type="PANTHER" id="PTHR22696:SF1">
    <property type="entry name" value="E3 UBIQUITIN-PROTEIN LIGASE RNF26"/>
    <property type="match status" value="1"/>
</dbReference>
<dbReference type="Proteomes" id="UP000612055">
    <property type="component" value="Unassembled WGS sequence"/>
</dbReference>
<dbReference type="OrthoDB" id="537550at2759"/>
<dbReference type="PROSITE" id="PS50089">
    <property type="entry name" value="ZF_RING_2"/>
    <property type="match status" value="1"/>
</dbReference>
<feature type="region of interest" description="Disordered" evidence="2">
    <location>
        <begin position="289"/>
        <end position="328"/>
    </location>
</feature>
<reference evidence="4" key="1">
    <citation type="journal article" date="2020" name="bioRxiv">
        <title>Comparative genomics of Chlamydomonas.</title>
        <authorList>
            <person name="Craig R.J."/>
            <person name="Hasan A.R."/>
            <person name="Ness R.W."/>
            <person name="Keightley P.D."/>
        </authorList>
    </citation>
    <scope>NUCLEOTIDE SEQUENCE</scope>
    <source>
        <strain evidence="4">CCAP 11/70</strain>
    </source>
</reference>
<dbReference type="GO" id="GO:0006511">
    <property type="term" value="P:ubiquitin-dependent protein catabolic process"/>
    <property type="evidence" value="ECO:0007669"/>
    <property type="project" value="TreeGrafter"/>
</dbReference>
<dbReference type="PANTHER" id="PTHR22696">
    <property type="entry name" value="E3 UBIQUITIN-PROTEIN LIGASE RNF26"/>
    <property type="match status" value="1"/>
</dbReference>
<feature type="domain" description="RING-type" evidence="3">
    <location>
        <begin position="408"/>
        <end position="447"/>
    </location>
</feature>
<keyword evidence="1" id="KW-0479">Metal-binding</keyword>
<dbReference type="InterPro" id="IPR001841">
    <property type="entry name" value="Znf_RING"/>
</dbReference>
<dbReference type="Gene3D" id="3.30.40.10">
    <property type="entry name" value="Zinc/RING finger domain, C3HC4 (zinc finger)"/>
    <property type="match status" value="1"/>
</dbReference>
<dbReference type="AlphaFoldDB" id="A0A835XHB5"/>
<feature type="compositionally biased region" description="Low complexity" evidence="2">
    <location>
        <begin position="93"/>
        <end position="127"/>
    </location>
</feature>
<keyword evidence="5" id="KW-1185">Reference proteome</keyword>
<feature type="compositionally biased region" description="Gly residues" evidence="2">
    <location>
        <begin position="137"/>
        <end position="152"/>
    </location>
</feature>
<name>A0A835XHB5_9CHLO</name>
<dbReference type="GO" id="GO:0016567">
    <property type="term" value="P:protein ubiquitination"/>
    <property type="evidence" value="ECO:0007669"/>
    <property type="project" value="TreeGrafter"/>
</dbReference>
<evidence type="ECO:0000259" key="3">
    <source>
        <dbReference type="PROSITE" id="PS50089"/>
    </source>
</evidence>